<dbReference type="SUPFAM" id="SSF82866">
    <property type="entry name" value="Multidrug efflux transporter AcrB transmembrane domain"/>
    <property type="match status" value="2"/>
</dbReference>
<dbReference type="Gene3D" id="1.20.1640.10">
    <property type="entry name" value="Multidrug efflux transporter AcrB transmembrane domain"/>
    <property type="match status" value="2"/>
</dbReference>
<feature type="transmembrane region" description="Helical" evidence="1">
    <location>
        <begin position="523"/>
        <end position="548"/>
    </location>
</feature>
<feature type="transmembrane region" description="Helical" evidence="1">
    <location>
        <begin position="942"/>
        <end position="961"/>
    </location>
</feature>
<keyword evidence="3" id="KW-1185">Reference proteome</keyword>
<feature type="transmembrane region" description="Helical" evidence="1">
    <location>
        <begin position="457"/>
        <end position="480"/>
    </location>
</feature>
<dbReference type="RefSeq" id="WP_274373307.1">
    <property type="nucleotide sequence ID" value="NZ_CP072943.1"/>
</dbReference>
<dbReference type="Gene3D" id="3.30.70.1440">
    <property type="entry name" value="Multidrug efflux transporter AcrB pore domain"/>
    <property type="match status" value="1"/>
</dbReference>
<feature type="transmembrane region" description="Helical" evidence="1">
    <location>
        <begin position="358"/>
        <end position="375"/>
    </location>
</feature>
<dbReference type="Gene3D" id="3.30.70.1430">
    <property type="entry name" value="Multidrug efflux transporter AcrB pore domain"/>
    <property type="match status" value="2"/>
</dbReference>
<dbReference type="Gene3D" id="3.30.70.1320">
    <property type="entry name" value="Multidrug efflux transporter AcrB pore domain like"/>
    <property type="match status" value="1"/>
</dbReference>
<reference evidence="3" key="1">
    <citation type="submission" date="2021-04" db="EMBL/GenBank/DDBJ databases">
        <title>A novel Synergistetes isolate from a pyrite-forming mixed culture.</title>
        <authorList>
            <person name="Bunk B."/>
            <person name="Sproer C."/>
            <person name="Spring S."/>
            <person name="Pester M."/>
        </authorList>
    </citation>
    <scope>NUCLEOTIDE SEQUENCE [LARGE SCALE GENOMIC DNA]</scope>
    <source>
        <strain evidence="3">J.5.4.2-T.3.5.2</strain>
    </source>
</reference>
<evidence type="ECO:0000313" key="2">
    <source>
        <dbReference type="EMBL" id="QTX32097.1"/>
    </source>
</evidence>
<protein>
    <submittedName>
        <fullName evidence="2">Efflux RND transporter permease subunit</fullName>
    </submittedName>
</protein>
<dbReference type="PRINTS" id="PR00702">
    <property type="entry name" value="ACRIFLAVINRP"/>
</dbReference>
<feature type="transmembrane region" description="Helical" evidence="1">
    <location>
        <begin position="429"/>
        <end position="451"/>
    </location>
</feature>
<keyword evidence="1" id="KW-0472">Membrane</keyword>
<dbReference type="PANTHER" id="PTHR32063">
    <property type="match status" value="1"/>
</dbReference>
<evidence type="ECO:0000313" key="3">
    <source>
        <dbReference type="Proteomes" id="UP000671879"/>
    </source>
</evidence>
<dbReference type="Pfam" id="PF00873">
    <property type="entry name" value="ACR_tran"/>
    <property type="match status" value="1"/>
</dbReference>
<feature type="transmembrane region" description="Helical" evidence="1">
    <location>
        <begin position="332"/>
        <end position="351"/>
    </location>
</feature>
<dbReference type="GO" id="GO:0042910">
    <property type="term" value="F:xenobiotic transmembrane transporter activity"/>
    <property type="evidence" value="ECO:0007669"/>
    <property type="project" value="TreeGrafter"/>
</dbReference>
<dbReference type="EMBL" id="CP072943">
    <property type="protein sequence ID" value="QTX32097.1"/>
    <property type="molecule type" value="Genomic_DNA"/>
</dbReference>
<dbReference type="Proteomes" id="UP000671879">
    <property type="component" value="Chromosome"/>
</dbReference>
<dbReference type="GO" id="GO:0005886">
    <property type="term" value="C:plasma membrane"/>
    <property type="evidence" value="ECO:0007669"/>
    <property type="project" value="TreeGrafter"/>
</dbReference>
<dbReference type="InterPro" id="IPR001036">
    <property type="entry name" value="Acrflvin-R"/>
</dbReference>
<organism evidence="2 3">
    <name type="scientific">Aminithiophilus ramosus</name>
    <dbReference type="NCBI Taxonomy" id="3029084"/>
    <lineage>
        <taxon>Bacteria</taxon>
        <taxon>Thermotogati</taxon>
        <taxon>Synergistota</taxon>
        <taxon>Synergistia</taxon>
        <taxon>Synergistales</taxon>
        <taxon>Aminithiophilaceae</taxon>
        <taxon>Aminithiophilus</taxon>
    </lineage>
</organism>
<feature type="transmembrane region" description="Helical" evidence="1">
    <location>
        <begin position="867"/>
        <end position="887"/>
    </location>
</feature>
<name>A0A9Q7EZD5_9BACT</name>
<dbReference type="Gene3D" id="3.30.2090.10">
    <property type="entry name" value="Multidrug efflux transporter AcrB TolC docking domain, DN and DC subdomains"/>
    <property type="match status" value="2"/>
</dbReference>
<accession>A0A9Q7EZD5</accession>
<gene>
    <name evidence="2" type="ORF">KAR29_12415</name>
</gene>
<proteinExistence type="predicted"/>
<dbReference type="SUPFAM" id="SSF82693">
    <property type="entry name" value="Multidrug efflux transporter AcrB pore domain, PN1, PN2, PC1 and PC2 subdomains"/>
    <property type="match status" value="3"/>
</dbReference>
<feature type="transmembrane region" description="Helical" evidence="1">
    <location>
        <begin position="838"/>
        <end position="860"/>
    </location>
</feature>
<feature type="transmembrane region" description="Helical" evidence="1">
    <location>
        <begin position="12"/>
        <end position="34"/>
    </location>
</feature>
<sequence>MKITDVSLRRPVTVLIATAALVLFGLMALGSMGVQRIPDVDLPVVVVSTTMSGASPEVMDNDVTDVIEEKLSTISGIEAMRSNSYEGKALTILEFDLNRDVDAAAADVRDKVNLAVADLPDDADSPVVQKFTIGDEAIVTVAVTGSASYREKVHFADKVVSPRFQSVNGVGDVDMPGLREREIRIWLDPARLEARDLTVSDIKDAISEKHVELPAGRVETALNEYELRLQGEYVTVEELQRLPLVSVNGAIVRLEDVARVEDGFEERRTLATYNGDEVILLGVRKQRGANEVSMAQGVMEKLEQLRRDAPPGITLEVVDNQADFVRASMKGAQGDVVFAVALCSLIMLFFLRTFRATFVTVVAIPVCLLGSFILLKSRGITVNNLTMMGISLAVGLVVDSTTVVLENVHRHLEEGMAPRLAASQGTSEVAFSVLAGAATTIAVFAPVAFMGGIIGRFFYNFGITVVATIALSLLLSLTLTPYLCSRVLRRDHPGRIARSVEAFLEALEDGYRRTLRGAVAHRGLSFGAAVALFAAGLVLVANVGTGFFPSEDRGDFTISFELPAGTSMAEMERFLGEMDGMVRARDDVRYTYATVGSGMGGEINKGDLVVKLIPRSERLHVNDIMRQMRRDLSIFRDAKLTLATWGGADLALTLVGDDTASLVAIADPILGELKADGRLTDIDTDVRLDKPRLNIEINRERTDDLDISVRDLSQEIQAYFGGVKSGVFKEGGYRYDIRLMAEGALRSSPSDIENIAVRSGQGQLVRVPGLVDVRPDLSVNVVKRYDRRRSLTIEANATDIPMGQGMELVLAAAGKHLPDDGSVAILPTGRAKHMKENFHYLFIALATAIVLVYMVMAVQFESFLHPFTVMFSLPLLTPGAFGILYLTGMNLDLMSFMGIILLVGIVVNNAILLVDFINQRREAGEDKVTAVLAAGPMRLRPILMTALSTVVGSLPVALGLSEGSEFRQPLSTAVVGGLLTSTFLTLYVIPVVYLILDDIRDRVVLLARFARARLSRRSSRRVLAFETEKQGGKQ</sequence>
<feature type="transmembrane region" description="Helical" evidence="1">
    <location>
        <begin position="387"/>
        <end position="408"/>
    </location>
</feature>
<feature type="transmembrane region" description="Helical" evidence="1">
    <location>
        <begin position="893"/>
        <end position="917"/>
    </location>
</feature>
<keyword evidence="1" id="KW-0812">Transmembrane</keyword>
<keyword evidence="1" id="KW-1133">Transmembrane helix</keyword>
<dbReference type="PANTHER" id="PTHR32063:SF0">
    <property type="entry name" value="SWARMING MOTILITY PROTEIN SWRC"/>
    <property type="match status" value="1"/>
</dbReference>
<dbReference type="SUPFAM" id="SSF82714">
    <property type="entry name" value="Multidrug efflux transporter AcrB TolC docking domain, DN and DC subdomains"/>
    <property type="match status" value="2"/>
</dbReference>
<dbReference type="AlphaFoldDB" id="A0A9Q7EZD5"/>
<evidence type="ECO:0000256" key="1">
    <source>
        <dbReference type="SAM" id="Phobius"/>
    </source>
</evidence>
<feature type="transmembrane region" description="Helical" evidence="1">
    <location>
        <begin position="973"/>
        <end position="996"/>
    </location>
</feature>
<dbReference type="KEGG" id="aram:KAR29_12415"/>
<dbReference type="InterPro" id="IPR027463">
    <property type="entry name" value="AcrB_DN_DC_subdom"/>
</dbReference>